<sequence length="162" mass="18733">MQRFAAGVTTEAHPLYRIFMARLSMCIFQWDQEDVAALRHAKEGELAAKKTGHISEKAVSARFNRRELALHCRRRIRGVEETTRLIGSLIDLFDNADGKNTLDHEWIQQIWKDTEERRCCCYSVHEMDCLREETLLVSGRSGAQGSVASTRWQQFKEGVCWM</sequence>
<gene>
    <name evidence="1" type="ORF">DPX16_3484</name>
</gene>
<dbReference type="Proteomes" id="UP000281406">
    <property type="component" value="Unassembled WGS sequence"/>
</dbReference>
<name>A0A3N0Y6M5_ANAGA</name>
<reference evidence="1 2" key="1">
    <citation type="submission" date="2018-10" db="EMBL/GenBank/DDBJ databases">
        <title>Genome assembly for a Yunnan-Guizhou Plateau 3E fish, Anabarilius grahami (Regan), and its evolutionary and genetic applications.</title>
        <authorList>
            <person name="Jiang W."/>
        </authorList>
    </citation>
    <scope>NUCLEOTIDE SEQUENCE [LARGE SCALE GENOMIC DNA]</scope>
    <source>
        <strain evidence="1">AG-KIZ</strain>
        <tissue evidence="1">Muscle</tissue>
    </source>
</reference>
<dbReference type="OrthoDB" id="8942218at2759"/>
<dbReference type="AlphaFoldDB" id="A0A3N0Y6M5"/>
<dbReference type="PANTHER" id="PTHR24401">
    <property type="entry name" value="SI:CH211-243P7.3-RELATED"/>
    <property type="match status" value="1"/>
</dbReference>
<dbReference type="PANTHER" id="PTHR24401:SF29">
    <property type="entry name" value="SI:CH211-243P7.3-RELATED"/>
    <property type="match status" value="1"/>
</dbReference>
<comment type="caution">
    <text evidence="1">The sequence shown here is derived from an EMBL/GenBank/DDBJ whole genome shotgun (WGS) entry which is preliminary data.</text>
</comment>
<evidence type="ECO:0000313" key="1">
    <source>
        <dbReference type="EMBL" id="ROL41856.1"/>
    </source>
</evidence>
<organism evidence="1 2">
    <name type="scientific">Anabarilius grahami</name>
    <name type="common">Kanglang fish</name>
    <name type="synonym">Barilius grahami</name>
    <dbReference type="NCBI Taxonomy" id="495550"/>
    <lineage>
        <taxon>Eukaryota</taxon>
        <taxon>Metazoa</taxon>
        <taxon>Chordata</taxon>
        <taxon>Craniata</taxon>
        <taxon>Vertebrata</taxon>
        <taxon>Euteleostomi</taxon>
        <taxon>Actinopterygii</taxon>
        <taxon>Neopterygii</taxon>
        <taxon>Teleostei</taxon>
        <taxon>Ostariophysi</taxon>
        <taxon>Cypriniformes</taxon>
        <taxon>Xenocyprididae</taxon>
        <taxon>Xenocypridinae</taxon>
        <taxon>Xenocypridinae incertae sedis</taxon>
        <taxon>Anabarilius</taxon>
    </lineage>
</organism>
<evidence type="ECO:0000313" key="2">
    <source>
        <dbReference type="Proteomes" id="UP000281406"/>
    </source>
</evidence>
<protein>
    <submittedName>
        <fullName evidence="1">Uncharacterized protein</fullName>
    </submittedName>
</protein>
<keyword evidence="2" id="KW-1185">Reference proteome</keyword>
<proteinExistence type="predicted"/>
<accession>A0A3N0Y6M5</accession>
<dbReference type="EMBL" id="RJVU01051426">
    <property type="protein sequence ID" value="ROL41856.1"/>
    <property type="molecule type" value="Genomic_DNA"/>
</dbReference>